<dbReference type="AlphaFoldDB" id="A0A2M9W5R7"/>
<dbReference type="OrthoDB" id="6506470at2"/>
<sequence length="86" mass="9754">MSQSASSEASSSKSKRTYRKGNPLPPRERQKASLERRSDTHKALHAVILNSQKEKLETLASEEGLTQAQMLEIIIENEYKRRKLGT</sequence>
<protein>
    <recommendedName>
        <fullName evidence="6">Protein CopB</fullName>
    </recommendedName>
</protein>
<dbReference type="GO" id="GO:0006276">
    <property type="term" value="P:plasmid maintenance"/>
    <property type="evidence" value="ECO:0007669"/>
    <property type="project" value="UniProtKB-KW"/>
</dbReference>
<evidence type="ECO:0000256" key="1">
    <source>
        <dbReference type="ARBA" id="ARBA00022491"/>
    </source>
</evidence>
<keyword evidence="3" id="KW-0805">Transcription regulation</keyword>
<feature type="compositionally biased region" description="Basic and acidic residues" evidence="7">
    <location>
        <begin position="26"/>
        <end position="40"/>
    </location>
</feature>
<dbReference type="RefSeq" id="WP_100704188.1">
    <property type="nucleotide sequence ID" value="NZ_MLFP01000022.1"/>
</dbReference>
<evidence type="ECO:0000256" key="5">
    <source>
        <dbReference type="ARBA" id="ARBA00023163"/>
    </source>
</evidence>
<reference evidence="8 9" key="1">
    <citation type="submission" date="2017-11" db="EMBL/GenBank/DDBJ databases">
        <title>The genome sequence of Pantoea rodasii DSM 26611.</title>
        <authorList>
            <person name="Gao J."/>
            <person name="Mao X."/>
            <person name="Sun J."/>
        </authorList>
    </citation>
    <scope>NUCLEOTIDE SEQUENCE [LARGE SCALE GENOMIC DNA]</scope>
    <source>
        <strain evidence="8 9">DSM 26611</strain>
    </source>
</reference>
<keyword evidence="2" id="KW-0615">Plasmid copy control</keyword>
<accession>A0A2M9W5R7</accession>
<proteinExistence type="predicted"/>
<evidence type="ECO:0000256" key="2">
    <source>
        <dbReference type="ARBA" id="ARBA00022689"/>
    </source>
</evidence>
<evidence type="ECO:0000256" key="3">
    <source>
        <dbReference type="ARBA" id="ARBA00023015"/>
    </source>
</evidence>
<dbReference type="InterPro" id="IPR019661">
    <property type="entry name" value="RepA2"/>
</dbReference>
<organism evidence="8 9">
    <name type="scientific">Pantoea rodasii</name>
    <dbReference type="NCBI Taxonomy" id="1076549"/>
    <lineage>
        <taxon>Bacteria</taxon>
        <taxon>Pseudomonadati</taxon>
        <taxon>Pseudomonadota</taxon>
        <taxon>Gammaproteobacteria</taxon>
        <taxon>Enterobacterales</taxon>
        <taxon>Erwiniaceae</taxon>
        <taxon>Pantoea</taxon>
    </lineage>
</organism>
<gene>
    <name evidence="8" type="ORF">PRCB_24460</name>
</gene>
<dbReference type="GO" id="GO:0003677">
    <property type="term" value="F:DNA binding"/>
    <property type="evidence" value="ECO:0007669"/>
    <property type="project" value="UniProtKB-KW"/>
</dbReference>
<evidence type="ECO:0000313" key="9">
    <source>
        <dbReference type="Proteomes" id="UP000232062"/>
    </source>
</evidence>
<comment type="caution">
    <text evidence="8">The sequence shown here is derived from an EMBL/GenBank/DDBJ whole genome shotgun (WGS) entry which is preliminary data.</text>
</comment>
<evidence type="ECO:0000256" key="4">
    <source>
        <dbReference type="ARBA" id="ARBA00023125"/>
    </source>
</evidence>
<keyword evidence="1" id="KW-0678">Repressor</keyword>
<dbReference type="Proteomes" id="UP000232062">
    <property type="component" value="Unassembled WGS sequence"/>
</dbReference>
<name>A0A2M9W5R7_9GAMM</name>
<feature type="compositionally biased region" description="Low complexity" evidence="7">
    <location>
        <begin position="1"/>
        <end position="12"/>
    </location>
</feature>
<dbReference type="Pfam" id="PF10723">
    <property type="entry name" value="RepB-RCR_reg"/>
    <property type="match status" value="1"/>
</dbReference>
<evidence type="ECO:0000256" key="7">
    <source>
        <dbReference type="SAM" id="MobiDB-lite"/>
    </source>
</evidence>
<evidence type="ECO:0000313" key="8">
    <source>
        <dbReference type="EMBL" id="PJZ02883.1"/>
    </source>
</evidence>
<keyword evidence="4" id="KW-0238">DNA-binding</keyword>
<keyword evidence="9" id="KW-1185">Reference proteome</keyword>
<dbReference type="EMBL" id="PIQI01000030">
    <property type="protein sequence ID" value="PJZ02883.1"/>
    <property type="molecule type" value="Genomic_DNA"/>
</dbReference>
<evidence type="ECO:0000256" key="6">
    <source>
        <dbReference type="ARBA" id="ARBA00031853"/>
    </source>
</evidence>
<keyword evidence="5" id="KW-0804">Transcription</keyword>
<feature type="region of interest" description="Disordered" evidence="7">
    <location>
        <begin position="1"/>
        <end position="40"/>
    </location>
</feature>
<dbReference type="NCBIfam" id="NF010256">
    <property type="entry name" value="PRK13702.1"/>
    <property type="match status" value="1"/>
</dbReference>